<dbReference type="InterPro" id="IPR022454">
    <property type="entry name" value="CHP03883_F420-assoc"/>
</dbReference>
<name>A0A2P8D162_9ACTN</name>
<feature type="compositionally biased region" description="Pro residues" evidence="1">
    <location>
        <begin position="451"/>
        <end position="463"/>
    </location>
</feature>
<accession>A0A2P8D162</accession>
<dbReference type="Proteomes" id="UP000240542">
    <property type="component" value="Unassembled WGS sequence"/>
</dbReference>
<dbReference type="EMBL" id="PYGA01000021">
    <property type="protein sequence ID" value="PSK90906.1"/>
    <property type="molecule type" value="Genomic_DNA"/>
</dbReference>
<dbReference type="GO" id="GO:0016787">
    <property type="term" value="F:hydrolase activity"/>
    <property type="evidence" value="ECO:0007669"/>
    <property type="project" value="UniProtKB-KW"/>
</dbReference>
<dbReference type="InterPro" id="IPR018766">
    <property type="entry name" value="Zinicin_2"/>
</dbReference>
<dbReference type="PANTHER" id="PTHR39420">
    <property type="match status" value="1"/>
</dbReference>
<evidence type="ECO:0000313" key="2">
    <source>
        <dbReference type="EMBL" id="PSK90906.1"/>
    </source>
</evidence>
<dbReference type="Pfam" id="PF10103">
    <property type="entry name" value="Zincin_2"/>
    <property type="match status" value="1"/>
</dbReference>
<dbReference type="Gene3D" id="1.20.150.30">
    <property type="entry name" value="Zincin-like metallopeptidase, N-terminal domain"/>
    <property type="match status" value="1"/>
</dbReference>
<comment type="caution">
    <text evidence="2">The sequence shown here is derived from an EMBL/GenBank/DDBJ whole genome shotgun (WGS) entry which is preliminary data.</text>
</comment>
<evidence type="ECO:0000313" key="3">
    <source>
        <dbReference type="Proteomes" id="UP000240542"/>
    </source>
</evidence>
<dbReference type="AlphaFoldDB" id="A0A2P8D162"/>
<protein>
    <submittedName>
        <fullName evidence="2">Putative hydrolase/coenzyme F420 biosynthesis associated uncharacterized protein</fullName>
    </submittedName>
</protein>
<reference evidence="2 3" key="1">
    <citation type="submission" date="2018-03" db="EMBL/GenBank/DDBJ databases">
        <title>Genomic Encyclopedia of Archaeal and Bacterial Type Strains, Phase II (KMG-II): from individual species to whole genera.</title>
        <authorList>
            <person name="Goeker M."/>
        </authorList>
    </citation>
    <scope>NUCLEOTIDE SEQUENCE [LARGE SCALE GENOMIC DNA]</scope>
    <source>
        <strain evidence="2 3">DSM 45312</strain>
    </source>
</reference>
<sequence length="463" mass="49137">MGTVRSVTLIDWDVAVNTGTRLVRPGPQVDLPEARQAVEQLRELSVTAQHHVREFTGLVPLEPGGAAVVVDRPGWIRSNVAGFRVVLEPIIEQLAERRGGPAAAGSVGSVTTMVGSKVTGVQLGAILSYLAGRVLGQYELFLPPDPDGKAPTGRLTLVAPNIVHTERELAVDPRDFRLWVCLHEETHRVQFTASPWLRDYVQEQMREYLLSTDIDAAQFLDRLRAAGEAVADVVRGNEGNVLGAFQSPAQSEILDRITAVMTLAEGHGDFVMDAVGPEVVPSVEEIRARFQQRREGGNRIDKIIRQLIGLDLKMKQYAEGAAFVREVVGEVGMAEFNRVWESRETLPTLKEIRDPGLWINRVVRTQELAAAPVPAAATAGADTGTAPGGTGADTATGADADTPGGSSPSDAAASDTPEAAEVDAPGSDAPGSEASAAEASDTPSARDDDPGPVPGDVSPPPEK</sequence>
<feature type="region of interest" description="Disordered" evidence="1">
    <location>
        <begin position="375"/>
        <end position="463"/>
    </location>
</feature>
<organism evidence="2 3">
    <name type="scientific">Murinocardiopsis flavida</name>
    <dbReference type="NCBI Taxonomy" id="645275"/>
    <lineage>
        <taxon>Bacteria</taxon>
        <taxon>Bacillati</taxon>
        <taxon>Actinomycetota</taxon>
        <taxon>Actinomycetes</taxon>
        <taxon>Streptosporangiales</taxon>
        <taxon>Nocardiopsidaceae</taxon>
        <taxon>Murinocardiopsis</taxon>
    </lineage>
</organism>
<dbReference type="PANTHER" id="PTHR39420:SF1">
    <property type="entry name" value="HYDROLASE"/>
    <property type="match status" value="1"/>
</dbReference>
<dbReference type="NCBIfam" id="TIGR03883">
    <property type="entry name" value="DUF2342_F420"/>
    <property type="match status" value="1"/>
</dbReference>
<dbReference type="InterPro" id="IPR042271">
    <property type="entry name" value="Zinicin_2_N"/>
</dbReference>
<keyword evidence="2" id="KW-0378">Hydrolase</keyword>
<evidence type="ECO:0000256" key="1">
    <source>
        <dbReference type="SAM" id="MobiDB-lite"/>
    </source>
</evidence>
<keyword evidence="3" id="KW-1185">Reference proteome</keyword>
<feature type="compositionally biased region" description="Low complexity" evidence="1">
    <location>
        <begin position="392"/>
        <end position="443"/>
    </location>
</feature>
<dbReference type="SUPFAM" id="SSF55486">
    <property type="entry name" value="Metalloproteases ('zincins'), catalytic domain"/>
    <property type="match status" value="1"/>
</dbReference>
<proteinExistence type="predicted"/>
<feature type="compositionally biased region" description="Low complexity" evidence="1">
    <location>
        <begin position="375"/>
        <end position="385"/>
    </location>
</feature>
<dbReference type="NCBIfam" id="TIGR03624">
    <property type="entry name" value="putative hydrolase"/>
    <property type="match status" value="1"/>
</dbReference>
<gene>
    <name evidence="2" type="ORF">CLV63_12131</name>
</gene>